<protein>
    <submittedName>
        <fullName evidence="1">Uncharacterized protein</fullName>
    </submittedName>
</protein>
<evidence type="ECO:0000313" key="2">
    <source>
        <dbReference type="Proteomes" id="UP000192074"/>
    </source>
</evidence>
<sequence length="169" mass="18484">MVRQNRGGSGGFLLLDLGFDDPHDVTFLHDQQVFAVDLDLSARPLAEQDAVTRLDIQSLDLTGFIAGAGPDGDDFAFLRLFLGGVRDDDAALGLLFGFDAADENAIVKRSKRHVFLHGQTMMTFPWPEGIAMPDRSETSLSVSRKKFIFAFFRFQEGDGEKLAIGLGGC</sequence>
<gene>
    <name evidence="1" type="ORF">AGR4A_pAt10263</name>
</gene>
<dbReference type="Proteomes" id="UP000192074">
    <property type="component" value="Unassembled WGS sequence"/>
</dbReference>
<dbReference type="AlphaFoldDB" id="A0A822V8F9"/>
<evidence type="ECO:0000313" key="1">
    <source>
        <dbReference type="EMBL" id="CVI24718.1"/>
    </source>
</evidence>
<name>A0A822V8F9_AGRTU</name>
<organism evidence="1 2">
    <name type="scientific">Agrobacterium tumefaciens str. B6</name>
    <dbReference type="NCBI Taxonomy" id="1183423"/>
    <lineage>
        <taxon>Bacteria</taxon>
        <taxon>Pseudomonadati</taxon>
        <taxon>Pseudomonadota</taxon>
        <taxon>Alphaproteobacteria</taxon>
        <taxon>Hyphomicrobiales</taxon>
        <taxon>Rhizobiaceae</taxon>
        <taxon>Rhizobium/Agrobacterium group</taxon>
        <taxon>Agrobacterium</taxon>
        <taxon>Agrobacterium tumefaciens complex</taxon>
    </lineage>
</organism>
<reference evidence="1 2" key="1">
    <citation type="submission" date="2016-01" db="EMBL/GenBank/DDBJ databases">
        <authorList>
            <person name="Regsiter A."/>
            <person name="william w."/>
        </authorList>
    </citation>
    <scope>NUCLEOTIDE SEQUENCE [LARGE SCALE GENOMIC DNA]</scope>
    <source>
        <strain evidence="1 2">B6</strain>
    </source>
</reference>
<dbReference type="EMBL" id="FCNL01000040">
    <property type="protein sequence ID" value="CVI24718.1"/>
    <property type="molecule type" value="Genomic_DNA"/>
</dbReference>
<proteinExistence type="predicted"/>
<comment type="caution">
    <text evidence="1">The sequence shown here is derived from an EMBL/GenBank/DDBJ whole genome shotgun (WGS) entry which is preliminary data.</text>
</comment>
<accession>A0A822V8F9</accession>